<reference evidence="3 4" key="1">
    <citation type="submission" date="2015-04" db="EMBL/GenBank/DDBJ databases">
        <title>Lasius niger genome sequencing.</title>
        <authorList>
            <person name="Konorov E.A."/>
            <person name="Nikitin M.A."/>
            <person name="Kirill M.V."/>
            <person name="Chang P."/>
        </authorList>
    </citation>
    <scope>NUCLEOTIDE SEQUENCE [LARGE SCALE GENOMIC DNA]</scope>
    <source>
        <tissue evidence="3">Whole</tissue>
    </source>
</reference>
<organism evidence="3 4">
    <name type="scientific">Lasius niger</name>
    <name type="common">Black garden ant</name>
    <dbReference type="NCBI Taxonomy" id="67767"/>
    <lineage>
        <taxon>Eukaryota</taxon>
        <taxon>Metazoa</taxon>
        <taxon>Ecdysozoa</taxon>
        <taxon>Arthropoda</taxon>
        <taxon>Hexapoda</taxon>
        <taxon>Insecta</taxon>
        <taxon>Pterygota</taxon>
        <taxon>Neoptera</taxon>
        <taxon>Endopterygota</taxon>
        <taxon>Hymenoptera</taxon>
        <taxon>Apocrita</taxon>
        <taxon>Aculeata</taxon>
        <taxon>Formicoidea</taxon>
        <taxon>Formicidae</taxon>
        <taxon>Formicinae</taxon>
        <taxon>Lasius</taxon>
        <taxon>Lasius</taxon>
    </lineage>
</organism>
<gene>
    <name evidence="3" type="ORF">RF55_1193</name>
</gene>
<dbReference type="AlphaFoldDB" id="A0A0J7L700"/>
<protein>
    <submittedName>
        <fullName evidence="3">Dna repair protein</fullName>
    </submittedName>
</protein>
<keyword evidence="2" id="KW-0472">Membrane</keyword>
<evidence type="ECO:0000256" key="2">
    <source>
        <dbReference type="SAM" id="Phobius"/>
    </source>
</evidence>
<feature type="region of interest" description="Disordered" evidence="1">
    <location>
        <begin position="77"/>
        <end position="178"/>
    </location>
</feature>
<proteinExistence type="predicted"/>
<evidence type="ECO:0000256" key="1">
    <source>
        <dbReference type="SAM" id="MobiDB-lite"/>
    </source>
</evidence>
<dbReference type="Proteomes" id="UP000036403">
    <property type="component" value="Unassembled WGS sequence"/>
</dbReference>
<name>A0A0J7L700_LASNI</name>
<feature type="region of interest" description="Disordered" evidence="1">
    <location>
        <begin position="1"/>
        <end position="60"/>
    </location>
</feature>
<accession>A0A0J7L700</accession>
<feature type="compositionally biased region" description="Basic and acidic residues" evidence="1">
    <location>
        <begin position="110"/>
        <end position="154"/>
    </location>
</feature>
<feature type="transmembrane region" description="Helical" evidence="2">
    <location>
        <begin position="208"/>
        <end position="236"/>
    </location>
</feature>
<comment type="caution">
    <text evidence="3">The sequence shown here is derived from an EMBL/GenBank/DDBJ whole genome shotgun (WGS) entry which is preliminary data.</text>
</comment>
<keyword evidence="2" id="KW-0812">Transmembrane</keyword>
<keyword evidence="4" id="KW-1185">Reference proteome</keyword>
<dbReference type="OrthoDB" id="7532876at2759"/>
<sequence>MVEVLRGRAREPTGPTRRAPRTYPGPVELQVRRVGPREDVEVASGVNRPQLEADSKNRGTESRVPFRTLVCVLVTQRPKRSQGRPKLVARVARSAKKSEELPSEGVDPTGQDKTEKDVSPSRERQLAARFEDKSEPKSGSHVRSEAGERNVAERRHGHPCGQQPMDEADGHCPQGTEASRLGVHRRRCHFRGAGFSDHRQQRSNAQSVSFYLILKNFLGILVIYAHAVPILLYSIYYYK</sequence>
<evidence type="ECO:0000313" key="4">
    <source>
        <dbReference type="Proteomes" id="UP000036403"/>
    </source>
</evidence>
<dbReference type="EMBL" id="LBMM01000401">
    <property type="protein sequence ID" value="KMQ98441.1"/>
    <property type="molecule type" value="Genomic_DNA"/>
</dbReference>
<feature type="compositionally biased region" description="Basic and acidic residues" evidence="1">
    <location>
        <begin position="1"/>
        <end position="11"/>
    </location>
</feature>
<feature type="compositionally biased region" description="Basic and acidic residues" evidence="1">
    <location>
        <begin position="51"/>
        <end position="60"/>
    </location>
</feature>
<keyword evidence="2" id="KW-1133">Transmembrane helix</keyword>
<evidence type="ECO:0000313" key="3">
    <source>
        <dbReference type="EMBL" id="KMQ98441.1"/>
    </source>
</evidence>
<dbReference type="PaxDb" id="67767-A0A0J7L700"/>